<evidence type="ECO:0000256" key="1">
    <source>
        <dbReference type="ARBA" id="ARBA00012552"/>
    </source>
</evidence>
<evidence type="ECO:0000256" key="2">
    <source>
        <dbReference type="ARBA" id="ARBA00022741"/>
    </source>
</evidence>
<evidence type="ECO:0000259" key="12">
    <source>
        <dbReference type="PROSITE" id="PS51194"/>
    </source>
</evidence>
<name>A0AAV9J217_CYACA</name>
<keyword evidence="5" id="KW-0067">ATP-binding</keyword>
<feature type="region of interest" description="Disordered" evidence="10">
    <location>
        <begin position="512"/>
        <end position="547"/>
    </location>
</feature>
<dbReference type="PROSITE" id="PS51194">
    <property type="entry name" value="HELICASE_CTER"/>
    <property type="match status" value="1"/>
</dbReference>
<feature type="region of interest" description="Disordered" evidence="10">
    <location>
        <begin position="1"/>
        <end position="20"/>
    </location>
</feature>
<protein>
    <recommendedName>
        <fullName evidence="1">RNA helicase</fullName>
        <ecNumber evidence="1">3.6.4.13</ecNumber>
    </recommendedName>
</protein>
<dbReference type="Proteomes" id="UP001301350">
    <property type="component" value="Unassembled WGS sequence"/>
</dbReference>
<dbReference type="AlphaFoldDB" id="A0AAV9J217"/>
<dbReference type="SMART" id="SM00487">
    <property type="entry name" value="DEXDc"/>
    <property type="match status" value="1"/>
</dbReference>
<feature type="short sequence motif" description="Q motif" evidence="9">
    <location>
        <begin position="20"/>
        <end position="49"/>
    </location>
</feature>
<dbReference type="PANTHER" id="PTHR47959">
    <property type="entry name" value="ATP-DEPENDENT RNA HELICASE RHLE-RELATED"/>
    <property type="match status" value="1"/>
</dbReference>
<evidence type="ECO:0000313" key="15">
    <source>
        <dbReference type="Proteomes" id="UP001301350"/>
    </source>
</evidence>
<dbReference type="GO" id="GO:0003723">
    <property type="term" value="F:RNA binding"/>
    <property type="evidence" value="ECO:0007669"/>
    <property type="project" value="UniProtKB-KW"/>
</dbReference>
<dbReference type="InterPro" id="IPR014001">
    <property type="entry name" value="Helicase_ATP-bd"/>
</dbReference>
<reference evidence="14 15" key="1">
    <citation type="submission" date="2022-07" db="EMBL/GenBank/DDBJ databases">
        <title>Genome-wide signatures of adaptation to extreme environments.</title>
        <authorList>
            <person name="Cho C.H."/>
            <person name="Yoon H.S."/>
        </authorList>
    </citation>
    <scope>NUCLEOTIDE SEQUENCE [LARGE SCALE GENOMIC DNA]</scope>
    <source>
        <strain evidence="14 15">DBV 063 E5</strain>
    </source>
</reference>
<dbReference type="PANTHER" id="PTHR47959:SF21">
    <property type="entry name" value="DEAD-BOX HELICASE 56"/>
    <property type="match status" value="1"/>
</dbReference>
<dbReference type="SUPFAM" id="SSF52540">
    <property type="entry name" value="P-loop containing nucleoside triphosphate hydrolases"/>
    <property type="match status" value="1"/>
</dbReference>
<evidence type="ECO:0000256" key="8">
    <source>
        <dbReference type="ARBA" id="ARBA00047984"/>
    </source>
</evidence>
<evidence type="ECO:0000256" key="10">
    <source>
        <dbReference type="SAM" id="MobiDB-lite"/>
    </source>
</evidence>
<dbReference type="GO" id="GO:0003724">
    <property type="term" value="F:RNA helicase activity"/>
    <property type="evidence" value="ECO:0007669"/>
    <property type="project" value="UniProtKB-EC"/>
</dbReference>
<evidence type="ECO:0000313" key="14">
    <source>
        <dbReference type="EMBL" id="KAK4538456.1"/>
    </source>
</evidence>
<comment type="caution">
    <text evidence="14">The sequence shown here is derived from an EMBL/GenBank/DDBJ whole genome shotgun (WGS) entry which is preliminary data.</text>
</comment>
<dbReference type="InterPro" id="IPR027417">
    <property type="entry name" value="P-loop_NTPase"/>
</dbReference>
<feature type="compositionally biased region" description="Polar residues" evidence="10">
    <location>
        <begin position="1"/>
        <end position="19"/>
    </location>
</feature>
<evidence type="ECO:0000256" key="3">
    <source>
        <dbReference type="ARBA" id="ARBA00022801"/>
    </source>
</evidence>
<gene>
    <name evidence="14" type="ORF">CDCA_CDCA18G4481</name>
</gene>
<evidence type="ECO:0000259" key="11">
    <source>
        <dbReference type="PROSITE" id="PS51192"/>
    </source>
</evidence>
<evidence type="ECO:0000256" key="4">
    <source>
        <dbReference type="ARBA" id="ARBA00022806"/>
    </source>
</evidence>
<proteinExistence type="inferred from homology"/>
<dbReference type="EC" id="3.6.4.13" evidence="1"/>
<dbReference type="InterPro" id="IPR011545">
    <property type="entry name" value="DEAD/DEAH_box_helicase_dom"/>
</dbReference>
<dbReference type="GO" id="GO:0005524">
    <property type="term" value="F:ATP binding"/>
    <property type="evidence" value="ECO:0007669"/>
    <property type="project" value="UniProtKB-KW"/>
</dbReference>
<keyword evidence="4" id="KW-0347">Helicase</keyword>
<dbReference type="InterPro" id="IPR014014">
    <property type="entry name" value="RNA_helicase_DEAD_Q_motif"/>
</dbReference>
<keyword evidence="6" id="KW-0694">RNA-binding</keyword>
<dbReference type="Pfam" id="PF00270">
    <property type="entry name" value="DEAD"/>
    <property type="match status" value="1"/>
</dbReference>
<accession>A0AAV9J217</accession>
<keyword evidence="2" id="KW-0547">Nucleotide-binding</keyword>
<keyword evidence="15" id="KW-1185">Reference proteome</keyword>
<sequence>MRSSSPRASTDQTPGTRAPSTFAALGLDERVVSAVRRRLHWRAPSPVQSSVIPSAVGGRDVVACAPTGSGKTGAYALPVVHRVLRRYDEAVGGGMDGEVMRALVVVPTQDLAQQVGGVFRALLADTPLHALVLVGEEGDDVEQSSRMRLLSASVVIGTPAVLSRVLTTGAASSLVVLVVDEADLVLSFTDHKEEVEAVVRLTPRTAQGILVSATLDEEVEQLRALALRQPEAVRVEAEWDHQGQSDARVQYWMARVQSADDKLLWLYTALRLRVLHGRMLWFVNDVASAYRLKLFLDRFGISSAVLNADLPARSRAHCVAQFQAGLFDLLIATDEADVAERRGFSAARGMDFTHVAFVVHVQLPDTAERFMHRSGRTGRAGRRGSVLALVASDAEEARLWRLLPASSSTTMPPLPIAPEALETFRYRVEDALCACTRQAVREAQLQALRDEILHSKTLQRRVSGNDELLRRDLNALQHDRVMRPARASPHLAHIPEYMLKCAALREALPANNGVAKEPVKKSRKKKKNKKRSNRGARQLDPLRRLAL</sequence>
<dbReference type="PROSITE" id="PS51192">
    <property type="entry name" value="HELICASE_ATP_BIND_1"/>
    <property type="match status" value="1"/>
</dbReference>
<organism evidence="14 15">
    <name type="scientific">Cyanidium caldarium</name>
    <name type="common">Red alga</name>
    <dbReference type="NCBI Taxonomy" id="2771"/>
    <lineage>
        <taxon>Eukaryota</taxon>
        <taxon>Rhodophyta</taxon>
        <taxon>Bangiophyceae</taxon>
        <taxon>Cyanidiales</taxon>
        <taxon>Cyanidiaceae</taxon>
        <taxon>Cyanidium</taxon>
    </lineage>
</organism>
<dbReference type="InterPro" id="IPR001650">
    <property type="entry name" value="Helicase_C-like"/>
</dbReference>
<dbReference type="Pfam" id="PF00271">
    <property type="entry name" value="Helicase_C"/>
    <property type="match status" value="1"/>
</dbReference>
<comment type="catalytic activity">
    <reaction evidence="8">
        <text>ATP + H2O = ADP + phosphate + H(+)</text>
        <dbReference type="Rhea" id="RHEA:13065"/>
        <dbReference type="ChEBI" id="CHEBI:15377"/>
        <dbReference type="ChEBI" id="CHEBI:15378"/>
        <dbReference type="ChEBI" id="CHEBI:30616"/>
        <dbReference type="ChEBI" id="CHEBI:43474"/>
        <dbReference type="ChEBI" id="CHEBI:456216"/>
        <dbReference type="EC" id="3.6.4.13"/>
    </reaction>
</comment>
<feature type="domain" description="DEAD-box RNA helicase Q" evidence="13">
    <location>
        <begin position="20"/>
        <end position="49"/>
    </location>
</feature>
<feature type="compositionally biased region" description="Basic residues" evidence="10">
    <location>
        <begin position="521"/>
        <end position="534"/>
    </location>
</feature>
<dbReference type="InterPro" id="IPR050079">
    <property type="entry name" value="DEAD_box_RNA_helicase"/>
</dbReference>
<feature type="domain" description="Helicase C-terminal" evidence="12">
    <location>
        <begin position="262"/>
        <end position="422"/>
    </location>
</feature>
<evidence type="ECO:0000259" key="13">
    <source>
        <dbReference type="PROSITE" id="PS51195"/>
    </source>
</evidence>
<feature type="domain" description="Helicase ATP-binding" evidence="11">
    <location>
        <begin position="52"/>
        <end position="233"/>
    </location>
</feature>
<keyword evidence="3" id="KW-0378">Hydrolase</keyword>
<dbReference type="EMBL" id="JANCYW010000018">
    <property type="protein sequence ID" value="KAK4538456.1"/>
    <property type="molecule type" value="Genomic_DNA"/>
</dbReference>
<evidence type="ECO:0000256" key="6">
    <source>
        <dbReference type="ARBA" id="ARBA00022884"/>
    </source>
</evidence>
<comment type="similarity">
    <text evidence="7">Belongs to the DEAD box helicase family. DDX56/DBP9 subfamily.</text>
</comment>
<dbReference type="PROSITE" id="PS51195">
    <property type="entry name" value="Q_MOTIF"/>
    <property type="match status" value="1"/>
</dbReference>
<dbReference type="GO" id="GO:0005829">
    <property type="term" value="C:cytosol"/>
    <property type="evidence" value="ECO:0007669"/>
    <property type="project" value="TreeGrafter"/>
</dbReference>
<evidence type="ECO:0000256" key="9">
    <source>
        <dbReference type="PROSITE-ProRule" id="PRU00552"/>
    </source>
</evidence>
<evidence type="ECO:0000256" key="5">
    <source>
        <dbReference type="ARBA" id="ARBA00022840"/>
    </source>
</evidence>
<dbReference type="Gene3D" id="3.40.50.300">
    <property type="entry name" value="P-loop containing nucleotide triphosphate hydrolases"/>
    <property type="match status" value="2"/>
</dbReference>
<evidence type="ECO:0000256" key="7">
    <source>
        <dbReference type="ARBA" id="ARBA00038041"/>
    </source>
</evidence>
<dbReference type="SMART" id="SM00490">
    <property type="entry name" value="HELICc"/>
    <property type="match status" value="1"/>
</dbReference>
<dbReference type="GO" id="GO:0016787">
    <property type="term" value="F:hydrolase activity"/>
    <property type="evidence" value="ECO:0007669"/>
    <property type="project" value="UniProtKB-KW"/>
</dbReference>